<protein>
    <recommendedName>
        <fullName evidence="3 8">Dihydrofolate reductase</fullName>
        <ecNumber evidence="3 8">1.5.1.3</ecNumber>
    </recommendedName>
</protein>
<evidence type="ECO:0000256" key="1">
    <source>
        <dbReference type="ARBA" id="ARBA00004903"/>
    </source>
</evidence>
<dbReference type="InterPro" id="IPR001796">
    <property type="entry name" value="DHFR_dom"/>
</dbReference>
<reference evidence="11 12" key="1">
    <citation type="submission" date="2022-10" db="EMBL/GenBank/DDBJ databases">
        <title>Luteolibacter flavescens strain MCCC 1K03193, whole genome shotgun sequencing project.</title>
        <authorList>
            <person name="Zhao G."/>
            <person name="Shen L."/>
        </authorList>
    </citation>
    <scope>NUCLEOTIDE SEQUENCE [LARGE SCALE GENOMIC DNA]</scope>
    <source>
        <strain evidence="11 12">MCCC 1K03193</strain>
    </source>
</reference>
<dbReference type="RefSeq" id="WP_264501749.1">
    <property type="nucleotide sequence ID" value="NZ_JAPDDS010000007.1"/>
</dbReference>
<dbReference type="InterPro" id="IPR017925">
    <property type="entry name" value="DHFR_CS"/>
</dbReference>
<dbReference type="PANTHER" id="PTHR48069:SF3">
    <property type="entry name" value="DIHYDROFOLATE REDUCTASE"/>
    <property type="match status" value="1"/>
</dbReference>
<organism evidence="11 12">
    <name type="scientific">Luteolibacter flavescens</name>
    <dbReference type="NCBI Taxonomy" id="1859460"/>
    <lineage>
        <taxon>Bacteria</taxon>
        <taxon>Pseudomonadati</taxon>
        <taxon>Verrucomicrobiota</taxon>
        <taxon>Verrucomicrobiia</taxon>
        <taxon>Verrucomicrobiales</taxon>
        <taxon>Verrucomicrobiaceae</taxon>
        <taxon>Luteolibacter</taxon>
    </lineage>
</organism>
<keyword evidence="12" id="KW-1185">Reference proteome</keyword>
<gene>
    <name evidence="11" type="ORF">OKA04_13715</name>
</gene>
<evidence type="ECO:0000259" key="10">
    <source>
        <dbReference type="PROSITE" id="PS51330"/>
    </source>
</evidence>
<dbReference type="Pfam" id="PF00186">
    <property type="entry name" value="DHFR_1"/>
    <property type="match status" value="1"/>
</dbReference>
<dbReference type="EC" id="1.5.1.3" evidence="3 8"/>
<dbReference type="PRINTS" id="PR00070">
    <property type="entry name" value="DHFR"/>
</dbReference>
<evidence type="ECO:0000256" key="7">
    <source>
        <dbReference type="ARBA" id="ARBA00025067"/>
    </source>
</evidence>
<comment type="similarity">
    <text evidence="2 8 9">Belongs to the dihydrofolate reductase family.</text>
</comment>
<dbReference type="PROSITE" id="PS00075">
    <property type="entry name" value="DHFR_1"/>
    <property type="match status" value="1"/>
</dbReference>
<comment type="catalytic activity">
    <reaction evidence="8">
        <text>(6S)-5,6,7,8-tetrahydrofolate + NADP(+) = 7,8-dihydrofolate + NADPH + H(+)</text>
        <dbReference type="Rhea" id="RHEA:15009"/>
        <dbReference type="ChEBI" id="CHEBI:15378"/>
        <dbReference type="ChEBI" id="CHEBI:57451"/>
        <dbReference type="ChEBI" id="CHEBI:57453"/>
        <dbReference type="ChEBI" id="CHEBI:57783"/>
        <dbReference type="ChEBI" id="CHEBI:58349"/>
        <dbReference type="EC" id="1.5.1.3"/>
    </reaction>
</comment>
<dbReference type="InterPro" id="IPR024072">
    <property type="entry name" value="DHFR-like_dom_sf"/>
</dbReference>
<evidence type="ECO:0000256" key="5">
    <source>
        <dbReference type="ARBA" id="ARBA00022857"/>
    </source>
</evidence>
<keyword evidence="5 8" id="KW-0521">NADP</keyword>
<dbReference type="Gene3D" id="3.40.430.10">
    <property type="entry name" value="Dihydrofolate Reductase, subunit A"/>
    <property type="match status" value="1"/>
</dbReference>
<evidence type="ECO:0000313" key="11">
    <source>
        <dbReference type="EMBL" id="MCW1885792.1"/>
    </source>
</evidence>
<name>A0ABT3FQD9_9BACT</name>
<proteinExistence type="inferred from homology"/>
<comment type="function">
    <text evidence="7 8">Key enzyme in folate metabolism. Catalyzes an essential reaction for de novo glycine and purine synthesis, and for DNA precursor synthesis.</text>
</comment>
<dbReference type="CDD" id="cd00209">
    <property type="entry name" value="DHFR"/>
    <property type="match status" value="1"/>
</dbReference>
<evidence type="ECO:0000256" key="8">
    <source>
        <dbReference type="PIRNR" id="PIRNR000194"/>
    </source>
</evidence>
<sequence>MTRLIAIVAMTPERVIGRDGTLPWHLPEDLAFFKRTTSGHPIVMGRKTYDSIGRPLPKRRNIVVTRDREWSAEGVEVIHSPDELSTLDLEGDVFIIGGSDIFEAFLPELDELLVSHVRLPYPGDTVFPEFAHLFQTPELVEAHESFDVFRYRRL</sequence>
<evidence type="ECO:0000256" key="6">
    <source>
        <dbReference type="ARBA" id="ARBA00023002"/>
    </source>
</evidence>
<dbReference type="EMBL" id="JAPDDS010000007">
    <property type="protein sequence ID" value="MCW1885792.1"/>
    <property type="molecule type" value="Genomic_DNA"/>
</dbReference>
<dbReference type="Proteomes" id="UP001207930">
    <property type="component" value="Unassembled WGS sequence"/>
</dbReference>
<evidence type="ECO:0000256" key="3">
    <source>
        <dbReference type="ARBA" id="ARBA00012856"/>
    </source>
</evidence>
<accession>A0ABT3FQD9</accession>
<feature type="domain" description="DHFR" evidence="10">
    <location>
        <begin position="3"/>
        <end position="154"/>
    </location>
</feature>
<dbReference type="PROSITE" id="PS51330">
    <property type="entry name" value="DHFR_2"/>
    <property type="match status" value="1"/>
</dbReference>
<comment type="pathway">
    <text evidence="1 8">Cofactor biosynthesis; tetrahydrofolate biosynthesis; 5,6,7,8-tetrahydrofolate from 7,8-dihydrofolate: step 1/1.</text>
</comment>
<dbReference type="SUPFAM" id="SSF53597">
    <property type="entry name" value="Dihydrofolate reductase-like"/>
    <property type="match status" value="1"/>
</dbReference>
<dbReference type="InterPro" id="IPR012259">
    <property type="entry name" value="DHFR"/>
</dbReference>
<evidence type="ECO:0000256" key="9">
    <source>
        <dbReference type="RuleBase" id="RU004474"/>
    </source>
</evidence>
<keyword evidence="4 8" id="KW-0554">One-carbon metabolism</keyword>
<dbReference type="PIRSF" id="PIRSF000194">
    <property type="entry name" value="DHFR"/>
    <property type="match status" value="1"/>
</dbReference>
<comment type="caution">
    <text evidence="11">The sequence shown here is derived from an EMBL/GenBank/DDBJ whole genome shotgun (WGS) entry which is preliminary data.</text>
</comment>
<keyword evidence="6 8" id="KW-0560">Oxidoreductase</keyword>
<evidence type="ECO:0000313" key="12">
    <source>
        <dbReference type="Proteomes" id="UP001207930"/>
    </source>
</evidence>
<dbReference type="PANTHER" id="PTHR48069">
    <property type="entry name" value="DIHYDROFOLATE REDUCTASE"/>
    <property type="match status" value="1"/>
</dbReference>
<evidence type="ECO:0000256" key="4">
    <source>
        <dbReference type="ARBA" id="ARBA00022563"/>
    </source>
</evidence>
<evidence type="ECO:0000256" key="2">
    <source>
        <dbReference type="ARBA" id="ARBA00009539"/>
    </source>
</evidence>